<dbReference type="SUPFAM" id="SSF51658">
    <property type="entry name" value="Xylose isomerase-like"/>
    <property type="match status" value="1"/>
</dbReference>
<evidence type="ECO:0000313" key="3">
    <source>
        <dbReference type="EMBL" id="TPW74764.1"/>
    </source>
</evidence>
<dbReference type="PANTHER" id="PTHR12110">
    <property type="entry name" value="HYDROXYPYRUVATE ISOMERASE"/>
    <property type="match status" value="1"/>
</dbReference>
<keyword evidence="1" id="KW-0119">Carbohydrate metabolism</keyword>
<dbReference type="AlphaFoldDB" id="A0A506XPY8"/>
<evidence type="ECO:0000313" key="4">
    <source>
        <dbReference type="Proteomes" id="UP000316252"/>
    </source>
</evidence>
<name>A0A506XPY8_9MICO</name>
<comment type="caution">
    <text evidence="3">The sequence shown here is derived from an EMBL/GenBank/DDBJ whole genome shotgun (WGS) entry which is preliminary data.</text>
</comment>
<dbReference type="InterPro" id="IPR036237">
    <property type="entry name" value="Xyl_isomerase-like_sf"/>
</dbReference>
<dbReference type="InterPro" id="IPR050312">
    <property type="entry name" value="IolE/XylAMocC-like"/>
</dbReference>
<reference evidence="3 4" key="1">
    <citation type="submission" date="2019-06" db="EMBL/GenBank/DDBJ databases">
        <authorList>
            <person name="Li F."/>
        </authorList>
    </citation>
    <scope>NUCLEOTIDE SEQUENCE [LARGE SCALE GENOMIC DNA]</scope>
    <source>
        <strain evidence="3 4">10F1D-1</strain>
    </source>
</reference>
<evidence type="ECO:0000256" key="1">
    <source>
        <dbReference type="ARBA" id="ARBA00023277"/>
    </source>
</evidence>
<organism evidence="3 4">
    <name type="scientific">Schumannella soli</name>
    <dbReference type="NCBI Taxonomy" id="2590779"/>
    <lineage>
        <taxon>Bacteria</taxon>
        <taxon>Bacillati</taxon>
        <taxon>Actinomycetota</taxon>
        <taxon>Actinomycetes</taxon>
        <taxon>Micrococcales</taxon>
        <taxon>Microbacteriaceae</taxon>
        <taxon>Schumannella</taxon>
    </lineage>
</organism>
<proteinExistence type="predicted"/>
<accession>A0A506XPY8</accession>
<dbReference type="EMBL" id="VHQG01000004">
    <property type="protein sequence ID" value="TPW74764.1"/>
    <property type="molecule type" value="Genomic_DNA"/>
</dbReference>
<evidence type="ECO:0000259" key="2">
    <source>
        <dbReference type="Pfam" id="PF01261"/>
    </source>
</evidence>
<dbReference type="Pfam" id="PF01261">
    <property type="entry name" value="AP_endonuc_2"/>
    <property type="match status" value="1"/>
</dbReference>
<dbReference type="OrthoDB" id="9801426at2"/>
<protein>
    <submittedName>
        <fullName evidence="3">Sugar phosphate isomerase/epimerase</fullName>
    </submittedName>
</protein>
<dbReference type="GO" id="GO:0016853">
    <property type="term" value="F:isomerase activity"/>
    <property type="evidence" value="ECO:0007669"/>
    <property type="project" value="UniProtKB-KW"/>
</dbReference>
<keyword evidence="4" id="KW-1185">Reference proteome</keyword>
<keyword evidence="3" id="KW-0413">Isomerase</keyword>
<dbReference type="Gene3D" id="3.20.20.150">
    <property type="entry name" value="Divalent-metal-dependent TIM barrel enzymes"/>
    <property type="match status" value="1"/>
</dbReference>
<gene>
    <name evidence="3" type="ORF">FJ657_14405</name>
</gene>
<dbReference type="PANTHER" id="PTHR12110:SF41">
    <property type="entry name" value="INOSOSE DEHYDRATASE"/>
    <property type="match status" value="1"/>
</dbReference>
<dbReference type="RefSeq" id="WP_141164396.1">
    <property type="nucleotide sequence ID" value="NZ_VHQG01000004.1"/>
</dbReference>
<sequence length="303" mass="31859">MSADAAAERSPLGVHSGLWGAGWSPEQAERAIGGAAAAGFDLIELPVSGPDTVDFTRAALERHGLRPTVSLALRADEDVNSEDAAAAARGEARLAAAVDHAAALGADFLGGVIYSQMGRYLSLPTAAGRRSSLAALRRTARRAADVGVTLGVEYVNRYESNLLNTAAQTLEYLDELGEPNAVVHLDTFHAAIEEIDVADAAAVAGGRLGYIHASESHRGELGTGRLDWDALLRRLVGQGFAGPITVESFSSAIMPAADQIDIGLWRPMWSDADRVARRSHDFLRSRLDGLIAEREGSAPSAAA</sequence>
<dbReference type="Proteomes" id="UP000316252">
    <property type="component" value="Unassembled WGS sequence"/>
</dbReference>
<feature type="domain" description="Xylose isomerase-like TIM barrel" evidence="2">
    <location>
        <begin position="35"/>
        <end position="271"/>
    </location>
</feature>
<dbReference type="InterPro" id="IPR013022">
    <property type="entry name" value="Xyl_isomerase-like_TIM-brl"/>
</dbReference>